<keyword evidence="3" id="KW-1185">Reference proteome</keyword>
<name>A0A7Y9DNR7_9ACTN</name>
<dbReference type="Proteomes" id="UP000521922">
    <property type="component" value="Unassembled WGS sequence"/>
</dbReference>
<dbReference type="EMBL" id="JACCBB010000001">
    <property type="protein sequence ID" value="NYD23985.1"/>
    <property type="molecule type" value="Genomic_DNA"/>
</dbReference>
<evidence type="ECO:0000313" key="3">
    <source>
        <dbReference type="Proteomes" id="UP000521922"/>
    </source>
</evidence>
<dbReference type="InterPro" id="IPR005183">
    <property type="entry name" value="DUF305_CopM-like"/>
</dbReference>
<proteinExistence type="predicted"/>
<reference evidence="2 3" key="1">
    <citation type="submission" date="2020-07" db="EMBL/GenBank/DDBJ databases">
        <title>Sequencing the genomes of 1000 actinobacteria strains.</title>
        <authorList>
            <person name="Klenk H.-P."/>
        </authorList>
    </citation>
    <scope>NUCLEOTIDE SEQUENCE [LARGE SCALE GENOMIC DNA]</scope>
    <source>
        <strain evidence="2 3">DSM 7487</strain>
    </source>
</reference>
<evidence type="ECO:0000313" key="2">
    <source>
        <dbReference type="EMBL" id="NYD23985.1"/>
    </source>
</evidence>
<dbReference type="RefSeq" id="WP_218885141.1">
    <property type="nucleotide sequence ID" value="NZ_BAAAGN010000003.1"/>
</dbReference>
<dbReference type="PANTHER" id="PTHR36933:SF1">
    <property type="entry name" value="SLL0788 PROTEIN"/>
    <property type="match status" value="1"/>
</dbReference>
<protein>
    <submittedName>
        <fullName evidence="2">Uncharacterized protein (DUF305 family)</fullName>
    </submittedName>
</protein>
<evidence type="ECO:0000259" key="1">
    <source>
        <dbReference type="Pfam" id="PF03713"/>
    </source>
</evidence>
<dbReference type="Gene3D" id="1.20.1260.10">
    <property type="match status" value="1"/>
</dbReference>
<comment type="caution">
    <text evidence="2">The sequence shown here is derived from an EMBL/GenBank/DDBJ whole genome shotgun (WGS) entry which is preliminary data.</text>
</comment>
<accession>A0A7Y9DNR7</accession>
<sequence length="225" mass="23574">MLQRHGDADGLMRALTGRGALLAAVGLLLALVLGVLAGRALPTAPGANSVDVGFARDMATHHAQAVAMAYTAVQTAPSAEVRQLAVDIASTQGNQAGRMQQLLLSWGQPLSRAGTPVMAWMAGTDLHARHEVEQAQGRPMPGMATAAEVARLGTETGRTFEVDFLQLMLRHHEGGVEMAQYGAEHATTQEVRDLARAIAASQRAESEVLTGYLAARGAQPLPQGA</sequence>
<dbReference type="InterPro" id="IPR012347">
    <property type="entry name" value="Ferritin-like"/>
</dbReference>
<dbReference type="Pfam" id="PF03713">
    <property type="entry name" value="DUF305"/>
    <property type="match status" value="1"/>
</dbReference>
<gene>
    <name evidence="2" type="ORF">BJ968_003525</name>
</gene>
<dbReference type="PANTHER" id="PTHR36933">
    <property type="entry name" value="SLL0788 PROTEIN"/>
    <property type="match status" value="1"/>
</dbReference>
<feature type="domain" description="DUF305" evidence="1">
    <location>
        <begin position="51"/>
        <end position="211"/>
    </location>
</feature>
<dbReference type="AlphaFoldDB" id="A0A7Y9DNR7"/>
<organism evidence="2 3">
    <name type="scientific">Kineococcus aurantiacus</name>
    <dbReference type="NCBI Taxonomy" id="37633"/>
    <lineage>
        <taxon>Bacteria</taxon>
        <taxon>Bacillati</taxon>
        <taxon>Actinomycetota</taxon>
        <taxon>Actinomycetes</taxon>
        <taxon>Kineosporiales</taxon>
        <taxon>Kineosporiaceae</taxon>
        <taxon>Kineococcus</taxon>
    </lineage>
</organism>